<sequence length="186" mass="21538">MSSNVKITSIIHINDDERSKSSRIVQPRTRKEQSLVAINRSNILSSPTHKGANPEIIRPNCSYQTIGNVIQNEPYHTRTIHHHYSSSDLYLPRRFSQSPDQVHLDSLTPLTPKKNRQKKMRNSCSIDTSWSPDWIKSEKYDEIRRKKSDNYSDDNQNNYNQIYIEQYPCATSDNQASPLCNSNIES</sequence>
<protein>
    <submittedName>
        <fullName evidence="2">Uncharacterized protein</fullName>
    </submittedName>
</protein>
<comment type="caution">
    <text evidence="2">The sequence shown here is derived from an EMBL/GenBank/DDBJ whole genome shotgun (WGS) entry which is preliminary data.</text>
</comment>
<name>A0ABR2JZQ6_9EUKA</name>
<evidence type="ECO:0000313" key="3">
    <source>
        <dbReference type="Proteomes" id="UP001470230"/>
    </source>
</evidence>
<organism evidence="2 3">
    <name type="scientific">Tritrichomonas musculus</name>
    <dbReference type="NCBI Taxonomy" id="1915356"/>
    <lineage>
        <taxon>Eukaryota</taxon>
        <taxon>Metamonada</taxon>
        <taxon>Parabasalia</taxon>
        <taxon>Tritrichomonadida</taxon>
        <taxon>Tritrichomonadidae</taxon>
        <taxon>Tritrichomonas</taxon>
    </lineage>
</organism>
<reference evidence="2 3" key="1">
    <citation type="submission" date="2024-04" db="EMBL/GenBank/DDBJ databases">
        <title>Tritrichomonas musculus Genome.</title>
        <authorList>
            <person name="Alves-Ferreira E."/>
            <person name="Grigg M."/>
            <person name="Lorenzi H."/>
            <person name="Galac M."/>
        </authorList>
    </citation>
    <scope>NUCLEOTIDE SEQUENCE [LARGE SCALE GENOMIC DNA]</scope>
    <source>
        <strain evidence="2 3">EAF2021</strain>
    </source>
</reference>
<proteinExistence type="predicted"/>
<keyword evidence="3" id="KW-1185">Reference proteome</keyword>
<feature type="region of interest" description="Disordered" evidence="1">
    <location>
        <begin position="102"/>
        <end position="126"/>
    </location>
</feature>
<dbReference type="Proteomes" id="UP001470230">
    <property type="component" value="Unassembled WGS sequence"/>
</dbReference>
<evidence type="ECO:0000313" key="2">
    <source>
        <dbReference type="EMBL" id="KAK8883340.1"/>
    </source>
</evidence>
<gene>
    <name evidence="2" type="ORF">M9Y10_045990</name>
</gene>
<dbReference type="EMBL" id="JAPFFF010000009">
    <property type="protein sequence ID" value="KAK8883340.1"/>
    <property type="molecule type" value="Genomic_DNA"/>
</dbReference>
<accession>A0ABR2JZQ6</accession>
<evidence type="ECO:0000256" key="1">
    <source>
        <dbReference type="SAM" id="MobiDB-lite"/>
    </source>
</evidence>